<dbReference type="InterPro" id="IPR002758">
    <property type="entry name" value="Cation_antiport_E"/>
</dbReference>
<gene>
    <name evidence="7" type="ORF">ACFFJK_16025</name>
</gene>
<dbReference type="Pfam" id="PF01899">
    <property type="entry name" value="MNHE"/>
    <property type="match status" value="1"/>
</dbReference>
<name>A0ABV6FIQ5_9BURK</name>
<dbReference type="RefSeq" id="WP_379680446.1">
    <property type="nucleotide sequence ID" value="NZ_JBHLWP010000013.1"/>
</dbReference>
<keyword evidence="3" id="KW-1003">Cell membrane</keyword>
<evidence type="ECO:0000256" key="4">
    <source>
        <dbReference type="ARBA" id="ARBA00022692"/>
    </source>
</evidence>
<evidence type="ECO:0000256" key="3">
    <source>
        <dbReference type="ARBA" id="ARBA00022475"/>
    </source>
</evidence>
<comment type="caution">
    <text evidence="7">The sequence shown here is derived from an EMBL/GenBank/DDBJ whole genome shotgun (WGS) entry which is preliminary data.</text>
</comment>
<accession>A0ABV6FIQ5</accession>
<keyword evidence="5" id="KW-1133">Transmembrane helix</keyword>
<dbReference type="Proteomes" id="UP001589773">
    <property type="component" value="Unassembled WGS sequence"/>
</dbReference>
<sequence>MKRVAAAFLILWRLLVAIVRSGWHISWRIVRPQRRFAPGFAEYTFEPMGPAATTALACLISLTPGSTAVEVDAAAGRIRLHLLDAGASEATLGEIRSLFESAVRALFVKEGRP</sequence>
<evidence type="ECO:0000256" key="2">
    <source>
        <dbReference type="ARBA" id="ARBA00006228"/>
    </source>
</evidence>
<evidence type="ECO:0000256" key="5">
    <source>
        <dbReference type="ARBA" id="ARBA00022989"/>
    </source>
</evidence>
<keyword evidence="8" id="KW-1185">Reference proteome</keyword>
<proteinExistence type="inferred from homology"/>
<dbReference type="PANTHER" id="PTHR34584">
    <property type="entry name" value="NA(+)/H(+) ANTIPORTER SUBUNIT E1"/>
    <property type="match status" value="1"/>
</dbReference>
<dbReference type="PANTHER" id="PTHR34584:SF1">
    <property type="entry name" value="NA(+)_H(+) ANTIPORTER SUBUNIT E1"/>
    <property type="match status" value="1"/>
</dbReference>
<comment type="similarity">
    <text evidence="2">Belongs to the CPA3 antiporters (TC 2.A.63) subunit E family.</text>
</comment>
<evidence type="ECO:0000256" key="6">
    <source>
        <dbReference type="ARBA" id="ARBA00023136"/>
    </source>
</evidence>
<evidence type="ECO:0000313" key="8">
    <source>
        <dbReference type="Proteomes" id="UP001589773"/>
    </source>
</evidence>
<evidence type="ECO:0000256" key="1">
    <source>
        <dbReference type="ARBA" id="ARBA00004651"/>
    </source>
</evidence>
<keyword evidence="6" id="KW-0472">Membrane</keyword>
<protein>
    <submittedName>
        <fullName evidence="7">Na+/H+ antiporter subunit E</fullName>
    </submittedName>
</protein>
<organism evidence="7 8">
    <name type="scientific">Massilia consociata</name>
    <dbReference type="NCBI Taxonomy" id="760117"/>
    <lineage>
        <taxon>Bacteria</taxon>
        <taxon>Pseudomonadati</taxon>
        <taxon>Pseudomonadota</taxon>
        <taxon>Betaproteobacteria</taxon>
        <taxon>Burkholderiales</taxon>
        <taxon>Oxalobacteraceae</taxon>
        <taxon>Telluria group</taxon>
        <taxon>Massilia</taxon>
    </lineage>
</organism>
<reference evidence="7 8" key="1">
    <citation type="submission" date="2024-09" db="EMBL/GenBank/DDBJ databases">
        <authorList>
            <person name="Sun Q."/>
            <person name="Mori K."/>
        </authorList>
    </citation>
    <scope>NUCLEOTIDE SEQUENCE [LARGE SCALE GENOMIC DNA]</scope>
    <source>
        <strain evidence="7 8">CCM 7792</strain>
    </source>
</reference>
<comment type="subcellular location">
    <subcellularLocation>
        <location evidence="1">Cell membrane</location>
        <topology evidence="1">Multi-pass membrane protein</topology>
    </subcellularLocation>
</comment>
<dbReference type="EMBL" id="JBHLWP010000013">
    <property type="protein sequence ID" value="MFC0253407.1"/>
    <property type="molecule type" value="Genomic_DNA"/>
</dbReference>
<keyword evidence="4" id="KW-0812">Transmembrane</keyword>
<evidence type="ECO:0000313" key="7">
    <source>
        <dbReference type="EMBL" id="MFC0253407.1"/>
    </source>
</evidence>